<dbReference type="PANTHER" id="PTHR44757">
    <property type="entry name" value="DIGUANYLATE CYCLASE DGCP"/>
    <property type="match status" value="1"/>
</dbReference>
<dbReference type="PROSITE" id="PS50113">
    <property type="entry name" value="PAC"/>
    <property type="match status" value="1"/>
</dbReference>
<dbReference type="OrthoDB" id="5333838at2"/>
<dbReference type="Pfam" id="PF08448">
    <property type="entry name" value="PAS_4"/>
    <property type="match status" value="1"/>
</dbReference>
<organism evidence="4 5">
    <name type="scientific">Desulfomicrobium apsheronum</name>
    <dbReference type="NCBI Taxonomy" id="52560"/>
    <lineage>
        <taxon>Bacteria</taxon>
        <taxon>Pseudomonadati</taxon>
        <taxon>Thermodesulfobacteriota</taxon>
        <taxon>Desulfovibrionia</taxon>
        <taxon>Desulfovibrionales</taxon>
        <taxon>Desulfomicrobiaceae</taxon>
        <taxon>Desulfomicrobium</taxon>
    </lineage>
</organism>
<dbReference type="Proteomes" id="UP000198635">
    <property type="component" value="Unassembled WGS sequence"/>
</dbReference>
<dbReference type="SMART" id="SM00267">
    <property type="entry name" value="GGDEF"/>
    <property type="match status" value="1"/>
</dbReference>
<dbReference type="SMART" id="SM00091">
    <property type="entry name" value="PAS"/>
    <property type="match status" value="2"/>
</dbReference>
<accession>A0A1I3WRN1</accession>
<dbReference type="InterPro" id="IPR013767">
    <property type="entry name" value="PAS_fold"/>
</dbReference>
<dbReference type="GO" id="GO:0006355">
    <property type="term" value="P:regulation of DNA-templated transcription"/>
    <property type="evidence" value="ECO:0007669"/>
    <property type="project" value="InterPro"/>
</dbReference>
<dbReference type="CDD" id="cd00130">
    <property type="entry name" value="PAS"/>
    <property type="match status" value="1"/>
</dbReference>
<dbReference type="InterPro" id="IPR000014">
    <property type="entry name" value="PAS"/>
</dbReference>
<dbReference type="SUPFAM" id="SSF55073">
    <property type="entry name" value="Nucleotide cyclase"/>
    <property type="match status" value="1"/>
</dbReference>
<dbReference type="Gene3D" id="3.30.450.20">
    <property type="entry name" value="PAS domain"/>
    <property type="match status" value="2"/>
</dbReference>
<keyword evidence="5" id="KW-1185">Reference proteome</keyword>
<dbReference type="InterPro" id="IPR000700">
    <property type="entry name" value="PAS-assoc_C"/>
</dbReference>
<dbReference type="PANTHER" id="PTHR44757:SF2">
    <property type="entry name" value="BIOFILM ARCHITECTURE MAINTENANCE PROTEIN MBAA"/>
    <property type="match status" value="1"/>
</dbReference>
<dbReference type="InterPro" id="IPR043128">
    <property type="entry name" value="Rev_trsase/Diguanyl_cyclase"/>
</dbReference>
<sequence length="528" mass="60369">MYQRLLNIFMATRNPQLETFLRGVSPQEGFSHQFIGRPDIAEADIKGCAVIILDFDAVAPECVAKIHEAKDEHAIMIGCFDAGSFPVLAEWHHLFDQVWTSPFGEDRIQTSFSGILRRLKEREDALLNRKYVDTLIDSLPDLIWFKDARGAHLKVNSSFCRTVNKTKEQIEGRGHYYIWDIEPDEYAQGEYICLESEEIVLNKKETCLFDETVKCGGELRKFKTYKSPIFDTDGEVIGTTGFAHDVTDLQNLMIELNILIESLPFAIMVTDKENKVTIVNQKFIDIFVLDRSELIGKSVDSFLNETGTYTRSKRWIIEQDEDDTLLISKKRILKVHDESLLDIFGVLAGHIYLFSDITLEYHHKNKLLADANTDYLTKLNNRRSLQDFMRKTPPHPDTALLLADLDNFKEVNDQYGHEEGDMVLVAFADMLLQIFPAENLFRLGGDEFALLLHNVGDSNMPRQCAEQILAGFAEKVACKFPHTDISVSIGIAMDDDKEENFGELFKKADMALYESKKAGKNVYKFWSR</sequence>
<dbReference type="InterPro" id="IPR013656">
    <property type="entry name" value="PAS_4"/>
</dbReference>
<dbReference type="SUPFAM" id="SSF55785">
    <property type="entry name" value="PYP-like sensor domain (PAS domain)"/>
    <property type="match status" value="2"/>
</dbReference>
<dbReference type="Pfam" id="PF00990">
    <property type="entry name" value="GGDEF"/>
    <property type="match status" value="1"/>
</dbReference>
<dbReference type="InterPro" id="IPR029787">
    <property type="entry name" value="Nucleotide_cyclase"/>
</dbReference>
<dbReference type="InterPro" id="IPR052155">
    <property type="entry name" value="Biofilm_reg_signaling"/>
</dbReference>
<dbReference type="STRING" id="52560.SAMN04488082_11417"/>
<feature type="domain" description="PAC" evidence="2">
    <location>
        <begin position="202"/>
        <end position="258"/>
    </location>
</feature>
<dbReference type="NCBIfam" id="TIGR00254">
    <property type="entry name" value="GGDEF"/>
    <property type="match status" value="1"/>
</dbReference>
<reference evidence="5" key="1">
    <citation type="submission" date="2016-10" db="EMBL/GenBank/DDBJ databases">
        <authorList>
            <person name="Varghese N."/>
            <person name="Submissions S."/>
        </authorList>
    </citation>
    <scope>NUCLEOTIDE SEQUENCE [LARGE SCALE GENOMIC DNA]</scope>
    <source>
        <strain evidence="5">DSM 5918</strain>
    </source>
</reference>
<dbReference type="NCBIfam" id="TIGR00229">
    <property type="entry name" value="sensory_box"/>
    <property type="match status" value="1"/>
</dbReference>
<dbReference type="RefSeq" id="WP_092376413.1">
    <property type="nucleotide sequence ID" value="NZ_FORX01000014.1"/>
</dbReference>
<dbReference type="Gene3D" id="3.30.70.270">
    <property type="match status" value="1"/>
</dbReference>
<feature type="domain" description="PAS" evidence="1">
    <location>
        <begin position="259"/>
        <end position="298"/>
    </location>
</feature>
<gene>
    <name evidence="4" type="ORF">SAMN04488082_11417</name>
</gene>
<dbReference type="InterPro" id="IPR035965">
    <property type="entry name" value="PAS-like_dom_sf"/>
</dbReference>
<name>A0A1I3WRN1_9BACT</name>
<evidence type="ECO:0000259" key="2">
    <source>
        <dbReference type="PROSITE" id="PS50113"/>
    </source>
</evidence>
<dbReference type="Pfam" id="PF00989">
    <property type="entry name" value="PAS"/>
    <property type="match status" value="1"/>
</dbReference>
<dbReference type="PROSITE" id="PS50887">
    <property type="entry name" value="GGDEF"/>
    <property type="match status" value="1"/>
</dbReference>
<dbReference type="EMBL" id="FORX01000014">
    <property type="protein sequence ID" value="SFK09829.1"/>
    <property type="molecule type" value="Genomic_DNA"/>
</dbReference>
<dbReference type="PROSITE" id="PS50112">
    <property type="entry name" value="PAS"/>
    <property type="match status" value="1"/>
</dbReference>
<feature type="domain" description="GGDEF" evidence="3">
    <location>
        <begin position="396"/>
        <end position="528"/>
    </location>
</feature>
<dbReference type="AlphaFoldDB" id="A0A1I3WRN1"/>
<protein>
    <submittedName>
        <fullName evidence="4">PAS domain S-box-containing protein/diguanylate cyclase (GGDEF) domain-containing protein</fullName>
    </submittedName>
</protein>
<proteinExistence type="predicted"/>
<evidence type="ECO:0000313" key="4">
    <source>
        <dbReference type="EMBL" id="SFK09829.1"/>
    </source>
</evidence>
<dbReference type="CDD" id="cd01949">
    <property type="entry name" value="GGDEF"/>
    <property type="match status" value="1"/>
</dbReference>
<dbReference type="InterPro" id="IPR000160">
    <property type="entry name" value="GGDEF_dom"/>
</dbReference>
<evidence type="ECO:0000313" key="5">
    <source>
        <dbReference type="Proteomes" id="UP000198635"/>
    </source>
</evidence>
<evidence type="ECO:0000259" key="3">
    <source>
        <dbReference type="PROSITE" id="PS50887"/>
    </source>
</evidence>
<evidence type="ECO:0000259" key="1">
    <source>
        <dbReference type="PROSITE" id="PS50112"/>
    </source>
</evidence>